<dbReference type="EMBL" id="GFXV01001374">
    <property type="protein sequence ID" value="MBW13179.1"/>
    <property type="molecule type" value="Transcribed_RNA"/>
</dbReference>
<dbReference type="OrthoDB" id="429813at2759"/>
<comment type="catalytic activity">
    <reaction evidence="4">
        <text>a long-chain fatty acyl-CoA + 2 NADPH + 2 H(+) = a long-chain primary fatty alcohol + 2 NADP(+) + CoA</text>
        <dbReference type="Rhea" id="RHEA:52716"/>
        <dbReference type="ChEBI" id="CHEBI:15378"/>
        <dbReference type="ChEBI" id="CHEBI:57287"/>
        <dbReference type="ChEBI" id="CHEBI:57783"/>
        <dbReference type="ChEBI" id="CHEBI:58349"/>
        <dbReference type="ChEBI" id="CHEBI:77396"/>
        <dbReference type="ChEBI" id="CHEBI:83139"/>
        <dbReference type="EC" id="1.2.1.84"/>
    </reaction>
</comment>
<dbReference type="InterPro" id="IPR026055">
    <property type="entry name" value="FAR"/>
</dbReference>
<feature type="transmembrane region" description="Helical" evidence="4">
    <location>
        <begin position="286"/>
        <end position="304"/>
    </location>
</feature>
<keyword evidence="3 4" id="KW-0443">Lipid metabolism</keyword>
<reference evidence="7" key="1">
    <citation type="submission" date="2017-10" db="EMBL/GenBank/DDBJ databases">
        <title>Transcriptome Assembly of Sugarcane Aphid Adults.</title>
        <authorList>
            <person name="Scully E.D."/>
            <person name="Palmer N.A."/>
            <person name="Geib S.M."/>
            <person name="Sarath G."/>
            <person name="Sattler S.E."/>
        </authorList>
    </citation>
    <scope>NUCLEOTIDE SEQUENCE</scope>
    <source>
        <tissue evidence="7">Whole body</tissue>
    </source>
</reference>
<keyword evidence="2 4" id="KW-0444">Lipid biosynthesis</keyword>
<dbReference type="GO" id="GO:0035336">
    <property type="term" value="P:long-chain fatty-acyl-CoA metabolic process"/>
    <property type="evidence" value="ECO:0007669"/>
    <property type="project" value="TreeGrafter"/>
</dbReference>
<dbReference type="GO" id="GO:0080019">
    <property type="term" value="F:alcohol-forming very long-chain fatty acyl-CoA reductase activity"/>
    <property type="evidence" value="ECO:0007669"/>
    <property type="project" value="InterPro"/>
</dbReference>
<comment type="similarity">
    <text evidence="1 4">Belongs to the fatty acyl-CoA reductase family.</text>
</comment>
<evidence type="ECO:0000256" key="3">
    <source>
        <dbReference type="ARBA" id="ARBA00023098"/>
    </source>
</evidence>
<dbReference type="Pfam" id="PF07993">
    <property type="entry name" value="NAD_binding_4"/>
    <property type="match status" value="1"/>
</dbReference>
<evidence type="ECO:0000259" key="5">
    <source>
        <dbReference type="Pfam" id="PF03015"/>
    </source>
</evidence>
<dbReference type="AlphaFoldDB" id="A0A2H8TGL7"/>
<evidence type="ECO:0000256" key="2">
    <source>
        <dbReference type="ARBA" id="ARBA00022516"/>
    </source>
</evidence>
<keyword evidence="4" id="KW-1133">Transmembrane helix</keyword>
<accession>A0A2H8TGL7</accession>
<dbReference type="GO" id="GO:0005777">
    <property type="term" value="C:peroxisome"/>
    <property type="evidence" value="ECO:0007669"/>
    <property type="project" value="TreeGrafter"/>
</dbReference>
<dbReference type="Gene3D" id="3.40.50.720">
    <property type="entry name" value="NAD(P)-binding Rossmann-like Domain"/>
    <property type="match status" value="1"/>
</dbReference>
<evidence type="ECO:0000256" key="4">
    <source>
        <dbReference type="RuleBase" id="RU363097"/>
    </source>
</evidence>
<keyword evidence="4" id="KW-0472">Membrane</keyword>
<sequence length="317" mass="36667">MSSILTKKFLGSFPNTYTLTKLLAEQIINEERNNIPVVIFRPSIVISSLNDPVKGWIDNFNGPIGLMMACGKGIVRITYGEKSIIPDYMAVDVSIKSMIVAAWHKSKSNSLGEDNLVPVYNSASVSKSVSNEELLHLGMKTIEQYPFDEMLWRPTIKFTTCFYYFYLSTLIEQVFPAIFFDALLDLIGKPHKRLLPLQQKIYVVTMALSYFTTKTWKFDNSNFLGLIDKIPDVDRKEFDYDFKDVDITDFIRNAAIGSQKYLFNVDETKLPYAKKLYNRFVWMDRLLKTFGAILMVFILFHFNIIPNAFLHDIFCYF</sequence>
<dbReference type="InterPro" id="IPR033640">
    <property type="entry name" value="FAR_C"/>
</dbReference>
<dbReference type="CDD" id="cd09071">
    <property type="entry name" value="FAR_C"/>
    <property type="match status" value="1"/>
</dbReference>
<comment type="function">
    <text evidence="4">Catalyzes the reduction of fatty acyl-CoA to fatty alcohols.</text>
</comment>
<feature type="domain" description="Thioester reductase (TE)" evidence="6">
    <location>
        <begin position="7"/>
        <end position="98"/>
    </location>
</feature>
<name>A0A2H8TGL7_9HEMI</name>
<dbReference type="EC" id="1.2.1.84" evidence="4"/>
<evidence type="ECO:0000259" key="6">
    <source>
        <dbReference type="Pfam" id="PF07993"/>
    </source>
</evidence>
<keyword evidence="4" id="KW-0521">NADP</keyword>
<dbReference type="PANTHER" id="PTHR11011">
    <property type="entry name" value="MALE STERILITY PROTEIN 2-RELATED"/>
    <property type="match status" value="1"/>
</dbReference>
<dbReference type="InterPro" id="IPR036291">
    <property type="entry name" value="NAD(P)-bd_dom_sf"/>
</dbReference>
<feature type="domain" description="Fatty acyl-CoA reductase C-terminal" evidence="5">
    <location>
        <begin position="173"/>
        <end position="264"/>
    </location>
</feature>
<keyword evidence="4" id="KW-0812">Transmembrane</keyword>
<protein>
    <recommendedName>
        <fullName evidence="4">Fatty acyl-CoA reductase</fullName>
        <ecNumber evidence="4">1.2.1.84</ecNumber>
    </recommendedName>
</protein>
<dbReference type="SUPFAM" id="SSF51735">
    <property type="entry name" value="NAD(P)-binding Rossmann-fold domains"/>
    <property type="match status" value="1"/>
</dbReference>
<evidence type="ECO:0000256" key="1">
    <source>
        <dbReference type="ARBA" id="ARBA00005928"/>
    </source>
</evidence>
<proteinExistence type="inferred from homology"/>
<organism evidence="7">
    <name type="scientific">Melanaphis sacchari</name>
    <dbReference type="NCBI Taxonomy" id="742174"/>
    <lineage>
        <taxon>Eukaryota</taxon>
        <taxon>Metazoa</taxon>
        <taxon>Ecdysozoa</taxon>
        <taxon>Arthropoda</taxon>
        <taxon>Hexapoda</taxon>
        <taxon>Insecta</taxon>
        <taxon>Pterygota</taxon>
        <taxon>Neoptera</taxon>
        <taxon>Paraneoptera</taxon>
        <taxon>Hemiptera</taxon>
        <taxon>Sternorrhyncha</taxon>
        <taxon>Aphidomorpha</taxon>
        <taxon>Aphidoidea</taxon>
        <taxon>Aphididae</taxon>
        <taxon>Aphidini</taxon>
        <taxon>Melanaphis</taxon>
    </lineage>
</organism>
<keyword evidence="4" id="KW-0560">Oxidoreductase</keyword>
<dbReference type="PANTHER" id="PTHR11011:SF24">
    <property type="entry name" value="FATTY ACYL-COA REDUCTASE"/>
    <property type="match status" value="1"/>
</dbReference>
<evidence type="ECO:0000313" key="7">
    <source>
        <dbReference type="EMBL" id="MBW13179.1"/>
    </source>
</evidence>
<dbReference type="GO" id="GO:0102965">
    <property type="term" value="F:alcohol-forming long-chain fatty acyl-CoA reductase activity"/>
    <property type="evidence" value="ECO:0007669"/>
    <property type="project" value="UniProtKB-EC"/>
</dbReference>
<dbReference type="InterPro" id="IPR013120">
    <property type="entry name" value="FAR_NAD-bd"/>
</dbReference>
<dbReference type="Pfam" id="PF03015">
    <property type="entry name" value="Sterile"/>
    <property type="match status" value="1"/>
</dbReference>